<dbReference type="RefSeq" id="WP_146442207.1">
    <property type="nucleotide sequence ID" value="NZ_SJPR01000001.1"/>
</dbReference>
<proteinExistence type="predicted"/>
<comment type="caution">
    <text evidence="2">The sequence shown here is derived from an EMBL/GenBank/DDBJ whole genome shotgun (WGS) entry which is preliminary data.</text>
</comment>
<evidence type="ECO:0000256" key="1">
    <source>
        <dbReference type="SAM" id="MobiDB-lite"/>
    </source>
</evidence>
<dbReference type="Proteomes" id="UP000317421">
    <property type="component" value="Unassembled WGS sequence"/>
</dbReference>
<name>A0A5C6AJ89_9BACT</name>
<reference evidence="2 3" key="1">
    <citation type="submission" date="2019-02" db="EMBL/GenBank/DDBJ databases">
        <title>Deep-cultivation of Planctomycetes and their phenomic and genomic characterization uncovers novel biology.</title>
        <authorList>
            <person name="Wiegand S."/>
            <person name="Jogler M."/>
            <person name="Boedeker C."/>
            <person name="Pinto D."/>
            <person name="Vollmers J."/>
            <person name="Rivas-Marin E."/>
            <person name="Kohn T."/>
            <person name="Peeters S.H."/>
            <person name="Heuer A."/>
            <person name="Rast P."/>
            <person name="Oberbeckmann S."/>
            <person name="Bunk B."/>
            <person name="Jeske O."/>
            <person name="Meyerdierks A."/>
            <person name="Storesund J.E."/>
            <person name="Kallscheuer N."/>
            <person name="Luecker S."/>
            <person name="Lage O.M."/>
            <person name="Pohl T."/>
            <person name="Merkel B.J."/>
            <person name="Hornburger P."/>
            <person name="Mueller R.-W."/>
            <person name="Bruemmer F."/>
            <person name="Labrenz M."/>
            <person name="Spormann A.M."/>
            <person name="Op Den Camp H."/>
            <person name="Overmann J."/>
            <person name="Amann R."/>
            <person name="Jetten M.S.M."/>
            <person name="Mascher T."/>
            <person name="Medema M.H."/>
            <person name="Devos D.P."/>
            <person name="Kaster A.-K."/>
            <person name="Ovreas L."/>
            <person name="Rohde M."/>
            <person name="Galperin M.Y."/>
            <person name="Jogler C."/>
        </authorList>
    </citation>
    <scope>NUCLEOTIDE SEQUENCE [LARGE SCALE GENOMIC DNA]</scope>
    <source>
        <strain evidence="2 3">Pla108</strain>
    </source>
</reference>
<organism evidence="2 3">
    <name type="scientific">Botrimarina colliarenosi</name>
    <dbReference type="NCBI Taxonomy" id="2528001"/>
    <lineage>
        <taxon>Bacteria</taxon>
        <taxon>Pseudomonadati</taxon>
        <taxon>Planctomycetota</taxon>
        <taxon>Planctomycetia</taxon>
        <taxon>Pirellulales</taxon>
        <taxon>Lacipirellulaceae</taxon>
        <taxon>Botrimarina</taxon>
    </lineage>
</organism>
<evidence type="ECO:0000313" key="3">
    <source>
        <dbReference type="Proteomes" id="UP000317421"/>
    </source>
</evidence>
<sequence>MPALTKSLPKYRKHRASGQAVVTIAGVDHYLGPHRTAASRREYDRLVAEWLTRGRQPAPSADTGPTVVEVVAAYNASPTCGRARSALCGRATFDTTGPNRTRHSTTAASGSSSSAPSRKHPPALPRSGRVVSLLPVLPREVGSWAFLFDAEGPGRRLLTSLGASGGRSDCPRNRPR</sequence>
<feature type="region of interest" description="Disordered" evidence="1">
    <location>
        <begin position="92"/>
        <end position="126"/>
    </location>
</feature>
<feature type="compositionally biased region" description="Low complexity" evidence="1">
    <location>
        <begin position="104"/>
        <end position="116"/>
    </location>
</feature>
<gene>
    <name evidence="2" type="ORF">Pla108_03950</name>
</gene>
<dbReference type="OrthoDB" id="282151at2"/>
<accession>A0A5C6AJ89</accession>
<dbReference type="AlphaFoldDB" id="A0A5C6AJ89"/>
<keyword evidence="3" id="KW-1185">Reference proteome</keyword>
<dbReference type="EMBL" id="SJPR01000001">
    <property type="protein sequence ID" value="TWT99456.1"/>
    <property type="molecule type" value="Genomic_DNA"/>
</dbReference>
<protein>
    <submittedName>
        <fullName evidence="2">Uncharacterized protein</fullName>
    </submittedName>
</protein>
<evidence type="ECO:0000313" key="2">
    <source>
        <dbReference type="EMBL" id="TWT99456.1"/>
    </source>
</evidence>